<dbReference type="GO" id="GO:0005524">
    <property type="term" value="F:ATP binding"/>
    <property type="evidence" value="ECO:0007669"/>
    <property type="project" value="UniProtKB-UniRule"/>
</dbReference>
<dbReference type="PIRSF" id="PIRSF000535">
    <property type="entry name" value="1PFK/6PFK/LacC"/>
    <property type="match status" value="1"/>
</dbReference>
<comment type="caution">
    <text evidence="10">The sequence shown here is derived from an EMBL/GenBank/DDBJ whole genome shotgun (WGS) entry which is preliminary data.</text>
</comment>
<dbReference type="EC" id="2.7.1.144" evidence="7"/>
<dbReference type="InterPro" id="IPR002173">
    <property type="entry name" value="Carboh/pur_kinase_PfkB_CS"/>
</dbReference>
<keyword evidence="5 7" id="KW-0067">ATP-binding</keyword>
<name>A0A9D1XKI1_9FIRM</name>
<evidence type="ECO:0000313" key="10">
    <source>
        <dbReference type="EMBL" id="HIX81228.1"/>
    </source>
</evidence>
<reference evidence="10" key="1">
    <citation type="journal article" date="2021" name="PeerJ">
        <title>Extensive microbial diversity within the chicken gut microbiome revealed by metagenomics and culture.</title>
        <authorList>
            <person name="Gilroy R."/>
            <person name="Ravi A."/>
            <person name="Getino M."/>
            <person name="Pursley I."/>
            <person name="Horton D.L."/>
            <person name="Alikhan N.F."/>
            <person name="Baker D."/>
            <person name="Gharbi K."/>
            <person name="Hall N."/>
            <person name="Watson M."/>
            <person name="Adriaenssens E.M."/>
            <person name="Foster-Nyarko E."/>
            <person name="Jarju S."/>
            <person name="Secka A."/>
            <person name="Antonio M."/>
            <person name="Oren A."/>
            <person name="Chaudhuri R.R."/>
            <person name="La Ragione R."/>
            <person name="Hildebrand F."/>
            <person name="Pallen M.J."/>
        </authorList>
    </citation>
    <scope>NUCLEOTIDE SEQUENCE</scope>
    <source>
        <strain evidence="10">ChiGjej1B1-14440</strain>
    </source>
</reference>
<evidence type="ECO:0000256" key="7">
    <source>
        <dbReference type="PIRNR" id="PIRNR000535"/>
    </source>
</evidence>
<dbReference type="InterPro" id="IPR022463">
    <property type="entry name" value="1-PFruKinase"/>
</dbReference>
<dbReference type="FunFam" id="3.40.1190.20:FF:000001">
    <property type="entry name" value="Phosphofructokinase"/>
    <property type="match status" value="1"/>
</dbReference>
<sequence>MIYTITMNPALDYVVDLPEFKTNQVNRVVEEHIFYGGKGINVAVVLKELGFDSCCFGFTAGFTGKELERGVQELGIKSDFVHVSNGLTRINVKIHSQQETELNGLGPVVSNEDIDCLYEKLKQLTSDDVLVISGSVPSSMSLSIYDQILKRIDTNKVKVVIDATGDLLKRTLKYKPFLIKPNNHELAELFNVELKTIDDIEKYARKLQDMGAINVLISMAKDGSLLIDENGNKHRLGVCKGTVKNSVGAGDSMVAGFIAGYLSNLNYQEILKLATAAGGATAFSSALATKEKIQELLKQL</sequence>
<dbReference type="PANTHER" id="PTHR46566">
    <property type="entry name" value="1-PHOSPHOFRUCTOKINASE-RELATED"/>
    <property type="match status" value="1"/>
</dbReference>
<organism evidence="10 11">
    <name type="scientific">Candidatus Erysipelatoclostridium merdavium</name>
    <dbReference type="NCBI Taxonomy" id="2838566"/>
    <lineage>
        <taxon>Bacteria</taxon>
        <taxon>Bacillati</taxon>
        <taxon>Bacillota</taxon>
        <taxon>Erysipelotrichia</taxon>
        <taxon>Erysipelotrichales</taxon>
        <taxon>Erysipelotrichales incertae sedis</taxon>
    </lineage>
</organism>
<keyword evidence="7" id="KW-0423">Lactose metabolism</keyword>
<dbReference type="GO" id="GO:0009024">
    <property type="term" value="F:tagatose-6-phosphate kinase activity"/>
    <property type="evidence" value="ECO:0007669"/>
    <property type="project" value="UniProtKB-EC"/>
</dbReference>
<dbReference type="GO" id="GO:0008662">
    <property type="term" value="F:1-phosphofructokinase activity"/>
    <property type="evidence" value="ECO:0007669"/>
    <property type="project" value="UniProtKB-UniRule"/>
</dbReference>
<dbReference type="NCBIfam" id="TIGR03168">
    <property type="entry name" value="1-PFK"/>
    <property type="match status" value="1"/>
</dbReference>
<dbReference type="Gene3D" id="3.40.1190.20">
    <property type="match status" value="1"/>
</dbReference>
<comment type="similarity">
    <text evidence="7">Belongs to the carbohydrate kinase PfkB family. LacC subfamily.</text>
</comment>
<dbReference type="GO" id="GO:0005829">
    <property type="term" value="C:cytosol"/>
    <property type="evidence" value="ECO:0007669"/>
    <property type="project" value="TreeGrafter"/>
</dbReference>
<dbReference type="GO" id="GO:0005988">
    <property type="term" value="P:lactose metabolic process"/>
    <property type="evidence" value="ECO:0007669"/>
    <property type="project" value="UniProtKB-KW"/>
</dbReference>
<evidence type="ECO:0000256" key="5">
    <source>
        <dbReference type="ARBA" id="ARBA00022840"/>
    </source>
</evidence>
<dbReference type="AlphaFoldDB" id="A0A9D1XKI1"/>
<accession>A0A9D1XKI1</accession>
<gene>
    <name evidence="10" type="primary">pfkB</name>
    <name evidence="10" type="ORF">H9980_04550</name>
</gene>
<comment type="pathway">
    <text evidence="7">Carbohydrate metabolism; D-tagatose 6-phosphate degradation; D-glyceraldehyde 3-phosphate and glycerone phosphate from D-tagatose 6-phosphate: step 1/2.</text>
</comment>
<evidence type="ECO:0000256" key="2">
    <source>
        <dbReference type="ARBA" id="ARBA00022679"/>
    </source>
</evidence>
<dbReference type="SUPFAM" id="SSF53613">
    <property type="entry name" value="Ribokinase-like"/>
    <property type="match status" value="1"/>
</dbReference>
<dbReference type="Proteomes" id="UP000886724">
    <property type="component" value="Unassembled WGS sequence"/>
</dbReference>
<keyword evidence="2 7" id="KW-0808">Transferase</keyword>
<proteinExistence type="inferred from homology"/>
<evidence type="ECO:0000256" key="3">
    <source>
        <dbReference type="ARBA" id="ARBA00022741"/>
    </source>
</evidence>
<evidence type="ECO:0000256" key="6">
    <source>
        <dbReference type="ARBA" id="ARBA00047745"/>
    </source>
</evidence>
<dbReference type="InterPro" id="IPR029056">
    <property type="entry name" value="Ribokinase-like"/>
</dbReference>
<comment type="catalytic activity">
    <reaction evidence="6 8">
        <text>beta-D-fructose 1-phosphate + ATP = beta-D-fructose 1,6-bisphosphate + ADP + H(+)</text>
        <dbReference type="Rhea" id="RHEA:14213"/>
        <dbReference type="ChEBI" id="CHEBI:15378"/>
        <dbReference type="ChEBI" id="CHEBI:30616"/>
        <dbReference type="ChEBI" id="CHEBI:32966"/>
        <dbReference type="ChEBI" id="CHEBI:138881"/>
        <dbReference type="ChEBI" id="CHEBI:456216"/>
        <dbReference type="EC" id="2.7.1.56"/>
    </reaction>
</comment>
<dbReference type="PROSITE" id="PS00584">
    <property type="entry name" value="PFKB_KINASES_2"/>
    <property type="match status" value="1"/>
</dbReference>
<evidence type="ECO:0000313" key="11">
    <source>
        <dbReference type="Proteomes" id="UP000886724"/>
    </source>
</evidence>
<dbReference type="EMBL" id="DXET01000102">
    <property type="protein sequence ID" value="HIX81228.1"/>
    <property type="molecule type" value="Genomic_DNA"/>
</dbReference>
<comment type="similarity">
    <text evidence="1">Belongs to the carbohydrate kinase pfkB family.</text>
</comment>
<reference evidence="10" key="2">
    <citation type="submission" date="2021-04" db="EMBL/GenBank/DDBJ databases">
        <authorList>
            <person name="Gilroy R."/>
        </authorList>
    </citation>
    <scope>NUCLEOTIDE SEQUENCE</scope>
    <source>
        <strain evidence="10">ChiGjej1B1-14440</strain>
    </source>
</reference>
<evidence type="ECO:0000256" key="4">
    <source>
        <dbReference type="ARBA" id="ARBA00022777"/>
    </source>
</evidence>
<evidence type="ECO:0000256" key="8">
    <source>
        <dbReference type="RuleBase" id="RU369061"/>
    </source>
</evidence>
<comment type="function">
    <text evidence="8">Catalyzes the ATP-dependent phosphorylation of fructose-l-phosphate to fructose-l,6-bisphosphate.</text>
</comment>
<comment type="catalytic activity">
    <reaction evidence="7">
        <text>D-tagatofuranose 6-phosphate + ATP = D-tagatofuranose 1,6-bisphosphate + ADP + H(+)</text>
        <dbReference type="Rhea" id="RHEA:12420"/>
        <dbReference type="ChEBI" id="CHEBI:15378"/>
        <dbReference type="ChEBI" id="CHEBI:30616"/>
        <dbReference type="ChEBI" id="CHEBI:58694"/>
        <dbReference type="ChEBI" id="CHEBI:58695"/>
        <dbReference type="ChEBI" id="CHEBI:456216"/>
        <dbReference type="EC" id="2.7.1.144"/>
    </reaction>
</comment>
<dbReference type="Pfam" id="PF00294">
    <property type="entry name" value="PfkB"/>
    <property type="match status" value="1"/>
</dbReference>
<protein>
    <recommendedName>
        <fullName evidence="7">Tagatose-6-phosphate kinase</fullName>
        <ecNumber evidence="7">2.7.1.144</ecNumber>
    </recommendedName>
</protein>
<dbReference type="InterPro" id="IPR017583">
    <property type="entry name" value="Tagatose/fructose_Pkinase"/>
</dbReference>
<keyword evidence="4 8" id="KW-0418">Kinase</keyword>
<keyword evidence="3 7" id="KW-0547">Nucleotide-binding</keyword>
<evidence type="ECO:0000259" key="9">
    <source>
        <dbReference type="Pfam" id="PF00294"/>
    </source>
</evidence>
<evidence type="ECO:0000256" key="1">
    <source>
        <dbReference type="ARBA" id="ARBA00005380"/>
    </source>
</evidence>
<feature type="domain" description="Carbohydrate kinase PfkB" evidence="9">
    <location>
        <begin position="7"/>
        <end position="286"/>
    </location>
</feature>
<dbReference type="PANTHER" id="PTHR46566:SF1">
    <property type="entry name" value="1-PHOSPHOFRUCTOKINASE"/>
    <property type="match status" value="1"/>
</dbReference>
<dbReference type="GO" id="GO:0016052">
    <property type="term" value="P:carbohydrate catabolic process"/>
    <property type="evidence" value="ECO:0007669"/>
    <property type="project" value="UniProtKB-ARBA"/>
</dbReference>
<dbReference type="GO" id="GO:0044281">
    <property type="term" value="P:small molecule metabolic process"/>
    <property type="evidence" value="ECO:0007669"/>
    <property type="project" value="UniProtKB-ARBA"/>
</dbReference>
<dbReference type="NCBIfam" id="TIGR03828">
    <property type="entry name" value="pfkB"/>
    <property type="match status" value="1"/>
</dbReference>
<dbReference type="InterPro" id="IPR011611">
    <property type="entry name" value="PfkB_dom"/>
</dbReference>
<dbReference type="CDD" id="cd01164">
    <property type="entry name" value="FruK_PfkB_like"/>
    <property type="match status" value="1"/>
</dbReference>